<name>A0A158D215_9BURK</name>
<dbReference type="GO" id="GO:0003677">
    <property type="term" value="F:DNA binding"/>
    <property type="evidence" value="ECO:0007669"/>
    <property type="project" value="UniProtKB-KW"/>
</dbReference>
<dbReference type="OrthoDB" id="9788236at2"/>
<evidence type="ECO:0000256" key="1">
    <source>
        <dbReference type="ARBA" id="ARBA00023015"/>
    </source>
</evidence>
<dbReference type="SUPFAM" id="SSF51306">
    <property type="entry name" value="LexA/Signal peptidase"/>
    <property type="match status" value="1"/>
</dbReference>
<evidence type="ECO:0000259" key="4">
    <source>
        <dbReference type="PROSITE" id="PS50943"/>
    </source>
</evidence>
<dbReference type="Gene3D" id="1.10.260.40">
    <property type="entry name" value="lambda repressor-like DNA-binding domains"/>
    <property type="match status" value="1"/>
</dbReference>
<dbReference type="PANTHER" id="PTHR40661">
    <property type="match status" value="1"/>
</dbReference>
<sequence>MLVIIIEIYSWFNTTLVIFSSKIHYMTTLAEKIKLARLALNMSQSDLAKKSGVTQGTIGHLETGRSNATTKLPAIAKALNTTVESLVSGTSDYQPSYKFAARLAATENAAALAELNDPEHIWIDGFEYQFDADDGSIHWNRLEKRVLRLPLPFFASHGADPARCKVLTIKSDSSMEPFLFDHDQIVIDTGRVEPRESKIFAMTFEGEALVKQVFKEAGGALRLHSLNPRYPDKIIAAEHLDGLKIVGQYLYRAGPGFAV</sequence>
<dbReference type="CDD" id="cd00093">
    <property type="entry name" value="HTH_XRE"/>
    <property type="match status" value="1"/>
</dbReference>
<gene>
    <name evidence="5" type="ORF">AWB77_04812</name>
</gene>
<feature type="domain" description="HTH cro/C1-type" evidence="4">
    <location>
        <begin position="33"/>
        <end position="86"/>
    </location>
</feature>
<keyword evidence="3" id="KW-0804">Transcription</keyword>
<dbReference type="InterPro" id="IPR036286">
    <property type="entry name" value="LexA/Signal_pep-like_sf"/>
</dbReference>
<accession>A0A158D215</accession>
<organism evidence="5 6">
    <name type="scientific">Caballeronia fortuita</name>
    <dbReference type="NCBI Taxonomy" id="1777138"/>
    <lineage>
        <taxon>Bacteria</taxon>
        <taxon>Pseudomonadati</taxon>
        <taxon>Pseudomonadota</taxon>
        <taxon>Betaproteobacteria</taxon>
        <taxon>Burkholderiales</taxon>
        <taxon>Burkholderiaceae</taxon>
        <taxon>Caballeronia</taxon>
    </lineage>
</organism>
<keyword evidence="1" id="KW-0805">Transcription regulation</keyword>
<evidence type="ECO:0000313" key="5">
    <source>
        <dbReference type="EMBL" id="SAK88702.1"/>
    </source>
</evidence>
<dbReference type="SUPFAM" id="SSF47413">
    <property type="entry name" value="lambda repressor-like DNA-binding domains"/>
    <property type="match status" value="1"/>
</dbReference>
<dbReference type="InterPro" id="IPR010982">
    <property type="entry name" value="Lambda_DNA-bd_dom_sf"/>
</dbReference>
<comment type="caution">
    <text evidence="5">The sequence shown here is derived from an EMBL/GenBank/DDBJ whole genome shotgun (WGS) entry which is preliminary data.</text>
</comment>
<dbReference type="Pfam" id="PF01381">
    <property type="entry name" value="HTH_3"/>
    <property type="match status" value="1"/>
</dbReference>
<reference evidence="5" key="1">
    <citation type="submission" date="2016-01" db="EMBL/GenBank/DDBJ databases">
        <authorList>
            <person name="Peeters C."/>
        </authorList>
    </citation>
    <scope>NUCLEOTIDE SEQUENCE</scope>
    <source>
        <strain evidence="5">LMG 29320</strain>
    </source>
</reference>
<dbReference type="InterPro" id="IPR039418">
    <property type="entry name" value="LexA-like"/>
</dbReference>
<dbReference type="Proteomes" id="UP000054903">
    <property type="component" value="Unassembled WGS sequence"/>
</dbReference>
<dbReference type="PANTHER" id="PTHR40661:SF3">
    <property type="entry name" value="FELS-1 PROPHAGE TRANSCRIPTIONAL REGULATOR"/>
    <property type="match status" value="1"/>
</dbReference>
<keyword evidence="6" id="KW-1185">Reference proteome</keyword>
<dbReference type="AlphaFoldDB" id="A0A158D215"/>
<dbReference type="STRING" id="1777138.AWB77_04812"/>
<dbReference type="Gene3D" id="2.10.109.10">
    <property type="entry name" value="Umud Fragment, subunit A"/>
    <property type="match status" value="1"/>
</dbReference>
<dbReference type="PROSITE" id="PS50943">
    <property type="entry name" value="HTH_CROC1"/>
    <property type="match status" value="1"/>
</dbReference>
<evidence type="ECO:0000256" key="3">
    <source>
        <dbReference type="ARBA" id="ARBA00023163"/>
    </source>
</evidence>
<dbReference type="CDD" id="cd06529">
    <property type="entry name" value="S24_LexA-like"/>
    <property type="match status" value="1"/>
</dbReference>
<evidence type="ECO:0000256" key="2">
    <source>
        <dbReference type="ARBA" id="ARBA00023125"/>
    </source>
</evidence>
<dbReference type="Pfam" id="PF00717">
    <property type="entry name" value="Peptidase_S24"/>
    <property type="match status" value="1"/>
</dbReference>
<keyword evidence="2" id="KW-0238">DNA-binding</keyword>
<dbReference type="InterPro" id="IPR015927">
    <property type="entry name" value="Peptidase_S24_S26A/B/C"/>
</dbReference>
<dbReference type="SMART" id="SM00530">
    <property type="entry name" value="HTH_XRE"/>
    <property type="match status" value="1"/>
</dbReference>
<evidence type="ECO:0000313" key="6">
    <source>
        <dbReference type="Proteomes" id="UP000054903"/>
    </source>
</evidence>
<proteinExistence type="predicted"/>
<dbReference type="InterPro" id="IPR001387">
    <property type="entry name" value="Cro/C1-type_HTH"/>
</dbReference>
<dbReference type="EMBL" id="FCNX02000013">
    <property type="protein sequence ID" value="SAK88702.1"/>
    <property type="molecule type" value="Genomic_DNA"/>
</dbReference>
<protein>
    <submittedName>
        <fullName evidence="5">Phage repressor</fullName>
    </submittedName>
</protein>